<protein>
    <submittedName>
        <fullName evidence="1">Uncharacterized protein</fullName>
    </submittedName>
</protein>
<reference evidence="1" key="1">
    <citation type="submission" date="2020-05" db="EMBL/GenBank/DDBJ databases">
        <authorList>
            <person name="Chiriac C."/>
            <person name="Salcher M."/>
            <person name="Ghai R."/>
            <person name="Kavagutti S V."/>
        </authorList>
    </citation>
    <scope>NUCLEOTIDE SEQUENCE</scope>
</reference>
<name>A0A6J7X5J0_9CAUD</name>
<evidence type="ECO:0000313" key="1">
    <source>
        <dbReference type="EMBL" id="CAB5225885.1"/>
    </source>
</evidence>
<sequence length="121" mass="14214">MIGKPTKDAIFINNVIFILLDIIEGLMKDAEKEFRSTGCELKHTSKQNFNKTIFHLKKFLQEVRHRPIDQQENFGDEADILKELIFYSVDRDNNSEYVKKLIEVIKLNKSVHNFDFKKIGV</sequence>
<gene>
    <name evidence="1" type="ORF">UFOVP756_15</name>
</gene>
<accession>A0A6J7X5J0</accession>
<dbReference type="EMBL" id="LR798354">
    <property type="protein sequence ID" value="CAB5225885.1"/>
    <property type="molecule type" value="Genomic_DNA"/>
</dbReference>
<proteinExistence type="predicted"/>
<organism evidence="1">
    <name type="scientific">uncultured Caudovirales phage</name>
    <dbReference type="NCBI Taxonomy" id="2100421"/>
    <lineage>
        <taxon>Viruses</taxon>
        <taxon>Duplodnaviria</taxon>
        <taxon>Heunggongvirae</taxon>
        <taxon>Uroviricota</taxon>
        <taxon>Caudoviricetes</taxon>
        <taxon>Peduoviridae</taxon>
        <taxon>Maltschvirus</taxon>
        <taxon>Maltschvirus maltsch</taxon>
    </lineage>
</organism>